<reference evidence="3" key="1">
    <citation type="submission" date="2015-06" db="EMBL/GenBank/DDBJ databases">
        <title>Genetic Architecture Underlying Mating-Type Determination in the Yeast Leucosporidium scottii and the Evolution of Mating Systems in Basidiomycetes.</title>
        <authorList>
            <person name="Maia T.M."/>
            <person name="Lopes S."/>
            <person name="Almeida J.M.G.C.F."/>
            <person name="Rosa L.H."/>
            <person name="Sampaio J.P."/>
            <person name="Goncalves P."/>
            <person name="Coelho M.A."/>
        </authorList>
    </citation>
    <scope>NUCLEOTIDE SEQUENCE</scope>
</reference>
<feature type="domain" description="Glutaminase A central" evidence="1">
    <location>
        <begin position="304"/>
        <end position="485"/>
    </location>
</feature>
<dbReference type="InterPro" id="IPR033433">
    <property type="entry name" value="GtaA_N"/>
</dbReference>
<dbReference type="PANTHER" id="PTHR31987">
    <property type="entry name" value="GLUTAMINASE A-RELATED"/>
    <property type="match status" value="1"/>
</dbReference>
<dbReference type="Pfam" id="PF17168">
    <property type="entry name" value="DUF5127"/>
    <property type="match status" value="1"/>
</dbReference>
<dbReference type="InterPro" id="IPR032514">
    <property type="entry name" value="GtaA_central"/>
</dbReference>
<evidence type="ECO:0000313" key="3">
    <source>
        <dbReference type="EMBL" id="CRX79041.1"/>
    </source>
</evidence>
<feature type="domain" description="Glutaminase A central" evidence="1">
    <location>
        <begin position="505"/>
        <end position="645"/>
    </location>
</feature>
<dbReference type="PANTHER" id="PTHR31987:SF1">
    <property type="entry name" value="GLUTAMINASE A"/>
    <property type="match status" value="1"/>
</dbReference>
<proteinExistence type="predicted"/>
<gene>
    <name evidence="3" type="ORF">ls5930a1_00076</name>
</gene>
<dbReference type="AlphaFoldDB" id="A0A0H5FSV3"/>
<protein>
    <recommendedName>
        <fullName evidence="4">Glutaminase</fullName>
    </recommendedName>
</protein>
<name>A0A0H5FSV3_9BASI</name>
<feature type="domain" description="Glutaminase A N-terminal" evidence="2">
    <location>
        <begin position="71"/>
        <end position="298"/>
    </location>
</feature>
<dbReference type="Pfam" id="PF16335">
    <property type="entry name" value="GtaA_6_Hairpin"/>
    <property type="match status" value="2"/>
</dbReference>
<evidence type="ECO:0000259" key="1">
    <source>
        <dbReference type="Pfam" id="PF16335"/>
    </source>
</evidence>
<organism evidence="3">
    <name type="scientific">Leucosporidium scottii</name>
    <dbReference type="NCBI Taxonomy" id="5278"/>
    <lineage>
        <taxon>Eukaryota</taxon>
        <taxon>Fungi</taxon>
        <taxon>Dikarya</taxon>
        <taxon>Basidiomycota</taxon>
        <taxon>Pucciniomycotina</taxon>
        <taxon>Microbotryomycetes</taxon>
        <taxon>Leucosporidiales</taxon>
        <taxon>Leucosporidium</taxon>
    </lineage>
</organism>
<accession>A0A0H5FSV3</accession>
<evidence type="ECO:0008006" key="4">
    <source>
        <dbReference type="Google" id="ProtNLM"/>
    </source>
</evidence>
<evidence type="ECO:0000259" key="2">
    <source>
        <dbReference type="Pfam" id="PF17168"/>
    </source>
</evidence>
<dbReference type="EMBL" id="LN868506">
    <property type="protein sequence ID" value="CRX79041.1"/>
    <property type="molecule type" value="Genomic_DNA"/>
</dbReference>
<dbReference type="InterPro" id="IPR052743">
    <property type="entry name" value="Glutaminase_GtaA"/>
</dbReference>
<sequence length="646" mass="73124">MLQPALRACSTAAQLPLRLDDYPPTDKQYTLGWAGLIRIDDETFEFLGDPLSDDIGTNLIANQTGFEYTATQSIFSFEAHGVAFKVIFLSPVTPHDYVRTSLPLSFLSVEVDTKVLKKHHISVYSDINGGWATGDANADLTWDYTVHARAGIHEISRSRELRFAEIDQQAEWGRAVYATKITHGVVASSGKASTMRSYFVKHGQLDGRQDVNYRSTNDHEPVFAYSVQLSETSPSAVFTIGHMRAPYVNYVTPHGQVDRDGYWTTRFHTSHDAISYWVKDYDHAIVDAIAFDKKLRKDAIAVSGENYAAIVELSTRQAFATFEITVGETKDDVMAFLKEISSNGDMGTVDVIFPLYPILQYTNPHLIKLLLEPIMTYTASGLYPNRWTVHDLGTYPNATGYNDGNDEPMPVEEAGNMLWMILAYWQMSHDTEWVEKYYDILTQWTTYLIEDGLVPAEQLSTDDFAGTLSNQTNLAVKAIVGIGELRRRAELACNTMADLLFARTGAMGQLAKATGRWTQYIHYEGTAKAYVQEWYQLALTAADYKYPHAKLAYQDEWSSGLLYNLFGDRILNLELFDRQLYEWQSAWYHTREEEYGIPLDTRHAWTKSDWEVFTAASATDVKTRDLFIDLLVKYLKAGQVDAAFPE</sequence>